<dbReference type="InterPro" id="IPR013178">
    <property type="entry name" value="Histone_AcTrfase_Rtt109/CBP"/>
</dbReference>
<dbReference type="Proteomes" id="UP001497644">
    <property type="component" value="Chromosome 5"/>
</dbReference>
<comment type="subcellular location">
    <subcellularLocation>
        <location evidence="1">Nucleus</location>
    </subcellularLocation>
</comment>
<keyword evidence="4 12" id="KW-0479">Metal-binding</keyword>
<dbReference type="InterPro" id="IPR035898">
    <property type="entry name" value="TAZ_dom_sf"/>
</dbReference>
<dbReference type="GO" id="GO:0005634">
    <property type="term" value="C:nucleus"/>
    <property type="evidence" value="ECO:0007669"/>
    <property type="project" value="UniProtKB-SubCell"/>
</dbReference>
<dbReference type="SMART" id="SM00551">
    <property type="entry name" value="ZnF_TAZ"/>
    <property type="match status" value="1"/>
</dbReference>
<keyword evidence="7" id="KW-0156">Chromatin regulator</keyword>
<evidence type="ECO:0000256" key="9">
    <source>
        <dbReference type="ARBA" id="ARBA00023163"/>
    </source>
</evidence>
<evidence type="ECO:0000259" key="13">
    <source>
        <dbReference type="PROSITE" id="PS50134"/>
    </source>
</evidence>
<reference evidence="14" key="1">
    <citation type="submission" date="2024-04" db="EMBL/GenBank/DDBJ databases">
        <authorList>
            <consortium name="Molecular Ecology Group"/>
        </authorList>
    </citation>
    <scope>NUCLEOTIDE SEQUENCE</scope>
</reference>
<dbReference type="AlphaFoldDB" id="A0AAV2NX23"/>
<dbReference type="GO" id="GO:0008270">
    <property type="term" value="F:zinc ion binding"/>
    <property type="evidence" value="ECO:0007669"/>
    <property type="project" value="UniProtKB-KW"/>
</dbReference>
<dbReference type="EMBL" id="OZ034828">
    <property type="protein sequence ID" value="CAL1684532.1"/>
    <property type="molecule type" value="Genomic_DNA"/>
</dbReference>
<evidence type="ECO:0000256" key="1">
    <source>
        <dbReference type="ARBA" id="ARBA00004123"/>
    </source>
</evidence>
<evidence type="ECO:0000313" key="14">
    <source>
        <dbReference type="EMBL" id="CAL1684532.1"/>
    </source>
</evidence>
<dbReference type="PROSITE" id="PS50134">
    <property type="entry name" value="ZF_TAZ"/>
    <property type="match status" value="1"/>
</dbReference>
<dbReference type="PANTHER" id="PTHR13808">
    <property type="entry name" value="CBP/P300-RELATED"/>
    <property type="match status" value="1"/>
</dbReference>
<dbReference type="Pfam" id="PF02135">
    <property type="entry name" value="zf-TAZ"/>
    <property type="match status" value="1"/>
</dbReference>
<feature type="zinc finger region" description="TAZ-type" evidence="12">
    <location>
        <begin position="17"/>
        <end position="108"/>
    </location>
</feature>
<dbReference type="GO" id="GO:0005667">
    <property type="term" value="C:transcription regulator complex"/>
    <property type="evidence" value="ECO:0007669"/>
    <property type="project" value="TreeGrafter"/>
</dbReference>
<keyword evidence="15" id="KW-1185">Reference proteome</keyword>
<keyword evidence="6 12" id="KW-0862">Zinc</keyword>
<dbReference type="GO" id="GO:0004402">
    <property type="term" value="F:histone acetyltransferase activity"/>
    <property type="evidence" value="ECO:0007669"/>
    <property type="project" value="InterPro"/>
</dbReference>
<keyword evidence="10" id="KW-0539">Nucleus</keyword>
<evidence type="ECO:0000256" key="7">
    <source>
        <dbReference type="ARBA" id="ARBA00022853"/>
    </source>
</evidence>
<dbReference type="Gene3D" id="1.20.1020.10">
    <property type="entry name" value="TAZ domain"/>
    <property type="match status" value="1"/>
</dbReference>
<evidence type="ECO:0000313" key="15">
    <source>
        <dbReference type="Proteomes" id="UP001497644"/>
    </source>
</evidence>
<feature type="domain" description="TAZ-type" evidence="13">
    <location>
        <begin position="17"/>
        <end position="108"/>
    </location>
</feature>
<organism evidence="14 15">
    <name type="scientific">Lasius platythorax</name>
    <dbReference type="NCBI Taxonomy" id="488582"/>
    <lineage>
        <taxon>Eukaryota</taxon>
        <taxon>Metazoa</taxon>
        <taxon>Ecdysozoa</taxon>
        <taxon>Arthropoda</taxon>
        <taxon>Hexapoda</taxon>
        <taxon>Insecta</taxon>
        <taxon>Pterygota</taxon>
        <taxon>Neoptera</taxon>
        <taxon>Endopterygota</taxon>
        <taxon>Hymenoptera</taxon>
        <taxon>Apocrita</taxon>
        <taxon>Aculeata</taxon>
        <taxon>Formicoidea</taxon>
        <taxon>Formicidae</taxon>
        <taxon>Formicinae</taxon>
        <taxon>Lasius</taxon>
        <taxon>Lasius</taxon>
    </lineage>
</organism>
<sequence length="118" mass="14023">MSSRNRKLFKKPKSDPGPEKCRLIRNQLVLLLHAHKCQRLENQGEMRQCTLLDCQTMKNVLNHMRSCQTRQKFMNLLHCTVPHCSMSRQIITHWKRCNRSNCPVCIPIKYSMNKEIEE</sequence>
<protein>
    <recommendedName>
        <fullName evidence="2">histone acetyltransferase</fullName>
        <ecNumber evidence="2">2.3.1.48</ecNumber>
    </recommendedName>
</protein>
<evidence type="ECO:0000256" key="2">
    <source>
        <dbReference type="ARBA" id="ARBA00013184"/>
    </source>
</evidence>
<dbReference type="SUPFAM" id="SSF57933">
    <property type="entry name" value="TAZ domain"/>
    <property type="match status" value="1"/>
</dbReference>
<evidence type="ECO:0000256" key="10">
    <source>
        <dbReference type="ARBA" id="ARBA00023242"/>
    </source>
</evidence>
<keyword evidence="9" id="KW-0804">Transcription</keyword>
<keyword evidence="5 12" id="KW-0863">Zinc-finger</keyword>
<dbReference type="GO" id="GO:0031490">
    <property type="term" value="F:chromatin DNA binding"/>
    <property type="evidence" value="ECO:0007669"/>
    <property type="project" value="TreeGrafter"/>
</dbReference>
<accession>A0AAV2NX23</accession>
<keyword evidence="8" id="KW-0805">Transcription regulation</keyword>
<dbReference type="EC" id="2.3.1.48" evidence="2"/>
<evidence type="ECO:0000256" key="8">
    <source>
        <dbReference type="ARBA" id="ARBA00023015"/>
    </source>
</evidence>
<name>A0AAV2NX23_9HYME</name>
<proteinExistence type="predicted"/>
<keyword evidence="3" id="KW-0808">Transferase</keyword>
<evidence type="ECO:0000256" key="12">
    <source>
        <dbReference type="PROSITE-ProRule" id="PRU00203"/>
    </source>
</evidence>
<gene>
    <name evidence="14" type="ORF">LPLAT_LOCUS10136</name>
</gene>
<dbReference type="InterPro" id="IPR000197">
    <property type="entry name" value="Znf_TAZ"/>
</dbReference>
<evidence type="ECO:0000256" key="3">
    <source>
        <dbReference type="ARBA" id="ARBA00022679"/>
    </source>
</evidence>
<evidence type="ECO:0000256" key="4">
    <source>
        <dbReference type="ARBA" id="ARBA00022723"/>
    </source>
</evidence>
<evidence type="ECO:0000256" key="11">
    <source>
        <dbReference type="ARBA" id="ARBA00048017"/>
    </source>
</evidence>
<evidence type="ECO:0000256" key="6">
    <source>
        <dbReference type="ARBA" id="ARBA00022833"/>
    </source>
</evidence>
<dbReference type="GO" id="GO:0045944">
    <property type="term" value="P:positive regulation of transcription by RNA polymerase II"/>
    <property type="evidence" value="ECO:0007669"/>
    <property type="project" value="TreeGrafter"/>
</dbReference>
<dbReference type="PANTHER" id="PTHR13808:SF1">
    <property type="entry name" value="HISTONE ACETYLTRANSFERASE"/>
    <property type="match status" value="1"/>
</dbReference>
<dbReference type="GO" id="GO:0000123">
    <property type="term" value="C:histone acetyltransferase complex"/>
    <property type="evidence" value="ECO:0007669"/>
    <property type="project" value="TreeGrafter"/>
</dbReference>
<evidence type="ECO:0000256" key="5">
    <source>
        <dbReference type="ARBA" id="ARBA00022771"/>
    </source>
</evidence>
<dbReference type="GO" id="GO:0003713">
    <property type="term" value="F:transcription coactivator activity"/>
    <property type="evidence" value="ECO:0007669"/>
    <property type="project" value="TreeGrafter"/>
</dbReference>
<comment type="catalytic activity">
    <reaction evidence="11">
        <text>L-lysyl-[protein] + acetyl-CoA = N(6)-acetyl-L-lysyl-[protein] + CoA + H(+)</text>
        <dbReference type="Rhea" id="RHEA:45948"/>
        <dbReference type="Rhea" id="RHEA-COMP:9752"/>
        <dbReference type="Rhea" id="RHEA-COMP:10731"/>
        <dbReference type="ChEBI" id="CHEBI:15378"/>
        <dbReference type="ChEBI" id="CHEBI:29969"/>
        <dbReference type="ChEBI" id="CHEBI:57287"/>
        <dbReference type="ChEBI" id="CHEBI:57288"/>
        <dbReference type="ChEBI" id="CHEBI:61930"/>
        <dbReference type="EC" id="2.3.1.48"/>
    </reaction>
</comment>